<dbReference type="RefSeq" id="WP_233054114.1">
    <property type="nucleotide sequence ID" value="NZ_JAIMJA010000020.1"/>
</dbReference>
<dbReference type="Proteomes" id="UP001201273">
    <property type="component" value="Unassembled WGS sequence"/>
</dbReference>
<comment type="caution">
    <text evidence="1">The sequence shown here is derived from an EMBL/GenBank/DDBJ whole genome shotgun (WGS) entry which is preliminary data.</text>
</comment>
<reference evidence="1 2" key="1">
    <citation type="journal article" date="2022" name="Environ. Microbiol. Rep.">
        <title>Eco-phylogenetic analyses reveal divergent evolution of vitamin B12 metabolism in the marine bacterial family 'Psychromonadaceae'.</title>
        <authorList>
            <person name="Jin X."/>
            <person name="Yang Y."/>
            <person name="Cao H."/>
            <person name="Gao B."/>
            <person name="Zhao Z."/>
        </authorList>
    </citation>
    <scope>NUCLEOTIDE SEQUENCE [LARGE SCALE GENOMIC DNA]</scope>
    <source>
        <strain evidence="1 2">MKS20</strain>
    </source>
</reference>
<evidence type="ECO:0000313" key="2">
    <source>
        <dbReference type="Proteomes" id="UP001201273"/>
    </source>
</evidence>
<keyword evidence="2" id="KW-1185">Reference proteome</keyword>
<accession>A0ABS8WBS9</accession>
<protein>
    <submittedName>
        <fullName evidence="1">Uncharacterized protein</fullName>
    </submittedName>
</protein>
<sequence>MKTYSERTRRPPDFIVEYRFLTHDEGGRESPPHQHTRWDFLYAGDDPKVDGINMIWPEFISEAGEVLPEGEVSSSGKALMFILVDERREYHSSRIAVGTMGYFTEGSKKVAECKVTDIVGLLESS</sequence>
<gene>
    <name evidence="1" type="ORF">K6Y31_16885</name>
</gene>
<organism evidence="1 2">
    <name type="scientific">Motilimonas cestriensis</name>
    <dbReference type="NCBI Taxonomy" id="2742685"/>
    <lineage>
        <taxon>Bacteria</taxon>
        <taxon>Pseudomonadati</taxon>
        <taxon>Pseudomonadota</taxon>
        <taxon>Gammaproteobacteria</taxon>
        <taxon>Alteromonadales</taxon>
        <taxon>Alteromonadales genera incertae sedis</taxon>
        <taxon>Motilimonas</taxon>
    </lineage>
</organism>
<evidence type="ECO:0000313" key="1">
    <source>
        <dbReference type="EMBL" id="MCE2596474.1"/>
    </source>
</evidence>
<name>A0ABS8WBS9_9GAMM</name>
<proteinExistence type="predicted"/>
<dbReference type="Gene3D" id="2.40.30.10">
    <property type="entry name" value="Translation factors"/>
    <property type="match status" value="1"/>
</dbReference>
<dbReference type="EMBL" id="JAIMJA010000020">
    <property type="protein sequence ID" value="MCE2596474.1"/>
    <property type="molecule type" value="Genomic_DNA"/>
</dbReference>